<name>A0A0A9AQM9_ARUDO</name>
<reference evidence="2" key="1">
    <citation type="submission" date="2014-09" db="EMBL/GenBank/DDBJ databases">
        <authorList>
            <person name="Magalhaes I.L.F."/>
            <person name="Oliveira U."/>
            <person name="Santos F.R."/>
            <person name="Vidigal T.H.D.A."/>
            <person name="Brescovit A.D."/>
            <person name="Santos A.J."/>
        </authorList>
    </citation>
    <scope>NUCLEOTIDE SEQUENCE</scope>
    <source>
        <tissue evidence="2">Shoot tissue taken approximately 20 cm above the soil surface</tissue>
    </source>
</reference>
<keyword evidence="1" id="KW-0812">Transmembrane</keyword>
<dbReference type="AlphaFoldDB" id="A0A0A9AQM9"/>
<sequence>MKSFFWVNKYIVQIPGILSLCLNVVLFLIFCYWLSCSRVNILQ</sequence>
<feature type="transmembrane region" description="Helical" evidence="1">
    <location>
        <begin position="12"/>
        <end position="34"/>
    </location>
</feature>
<proteinExistence type="predicted"/>
<protein>
    <submittedName>
        <fullName evidence="2">Uncharacterized protein</fullName>
    </submittedName>
</protein>
<accession>A0A0A9AQM9</accession>
<keyword evidence="1" id="KW-1133">Transmembrane helix</keyword>
<evidence type="ECO:0000256" key="1">
    <source>
        <dbReference type="SAM" id="Phobius"/>
    </source>
</evidence>
<evidence type="ECO:0000313" key="2">
    <source>
        <dbReference type="EMBL" id="JAD49392.1"/>
    </source>
</evidence>
<reference evidence="2" key="2">
    <citation type="journal article" date="2015" name="Data Brief">
        <title>Shoot transcriptome of the giant reed, Arundo donax.</title>
        <authorList>
            <person name="Barrero R.A."/>
            <person name="Guerrero F.D."/>
            <person name="Moolhuijzen P."/>
            <person name="Goolsby J.A."/>
            <person name="Tidwell J."/>
            <person name="Bellgard S.E."/>
            <person name="Bellgard M.I."/>
        </authorList>
    </citation>
    <scope>NUCLEOTIDE SEQUENCE</scope>
    <source>
        <tissue evidence="2">Shoot tissue taken approximately 20 cm above the soil surface</tissue>
    </source>
</reference>
<dbReference type="EMBL" id="GBRH01248503">
    <property type="protein sequence ID" value="JAD49392.1"/>
    <property type="molecule type" value="Transcribed_RNA"/>
</dbReference>
<keyword evidence="1" id="KW-0472">Membrane</keyword>
<organism evidence="2">
    <name type="scientific">Arundo donax</name>
    <name type="common">Giant reed</name>
    <name type="synonym">Donax arundinaceus</name>
    <dbReference type="NCBI Taxonomy" id="35708"/>
    <lineage>
        <taxon>Eukaryota</taxon>
        <taxon>Viridiplantae</taxon>
        <taxon>Streptophyta</taxon>
        <taxon>Embryophyta</taxon>
        <taxon>Tracheophyta</taxon>
        <taxon>Spermatophyta</taxon>
        <taxon>Magnoliopsida</taxon>
        <taxon>Liliopsida</taxon>
        <taxon>Poales</taxon>
        <taxon>Poaceae</taxon>
        <taxon>PACMAD clade</taxon>
        <taxon>Arundinoideae</taxon>
        <taxon>Arundineae</taxon>
        <taxon>Arundo</taxon>
    </lineage>
</organism>